<evidence type="ECO:0000313" key="3">
    <source>
        <dbReference type="EMBL" id="ORX33573.1"/>
    </source>
</evidence>
<dbReference type="EMBL" id="NBSH01000019">
    <property type="protein sequence ID" value="ORX33573.1"/>
    <property type="molecule type" value="Genomic_DNA"/>
</dbReference>
<name>A0A1Y1U6B3_9TREE</name>
<sequence length="256" mass="28098">MTDARSTGISIGGFTKIPINADQSEYYEELRQACEKLSQHPEIQRVLRGTLDGDTADSAPKTDTIPGWTTAAGADDIPTYVLDGYRNNLEIAGTLRATGQAVDLDDESSSETSNADTWARVRTSDFLKAYSHFHLLGLKQEPRPDWENFLRSLNAQPQTDSAEDRTGQDGSNDETGKQPSVPTRVFDESTRLQMERLQKDFMDIETGLNQSASLRSQVELRGTLEQSARRINLLLAACSVGTIVALVTAALSNQSN</sequence>
<comment type="caution">
    <text evidence="3">The sequence shown here is derived from an EMBL/GenBank/DDBJ whole genome shotgun (WGS) entry which is preliminary data.</text>
</comment>
<accession>A0A1Y1U6B3</accession>
<dbReference type="Proteomes" id="UP000193218">
    <property type="component" value="Unassembled WGS sequence"/>
</dbReference>
<reference evidence="3 4" key="1">
    <citation type="submission" date="2017-03" db="EMBL/GenBank/DDBJ databases">
        <title>Widespread Adenine N6-methylation of Active Genes in Fungi.</title>
        <authorList>
            <consortium name="DOE Joint Genome Institute"/>
            <person name="Mondo S.J."/>
            <person name="Dannebaum R.O."/>
            <person name="Kuo R.C."/>
            <person name="Louie K.B."/>
            <person name="Bewick A.J."/>
            <person name="Labutti K."/>
            <person name="Haridas S."/>
            <person name="Kuo A."/>
            <person name="Salamov A."/>
            <person name="Ahrendt S.R."/>
            <person name="Lau R."/>
            <person name="Bowen B.P."/>
            <person name="Lipzen A."/>
            <person name="Sullivan W."/>
            <person name="Andreopoulos W.B."/>
            <person name="Clum A."/>
            <person name="Lindquist E."/>
            <person name="Daum C."/>
            <person name="Northen T.R."/>
            <person name="Ramamoorthy G."/>
            <person name="Schmitz R.J."/>
            <person name="Gryganskyi A."/>
            <person name="Culley D."/>
            <person name="Magnuson J."/>
            <person name="James T.Y."/>
            <person name="O'Malley M.A."/>
            <person name="Stajich J.E."/>
            <person name="Spatafora J.W."/>
            <person name="Visel A."/>
            <person name="Grigoriev I.V."/>
        </authorList>
    </citation>
    <scope>NUCLEOTIDE SEQUENCE [LARGE SCALE GENOMIC DNA]</scope>
    <source>
        <strain evidence="3 4">NRRL Y-17943</strain>
    </source>
</reference>
<evidence type="ECO:0000313" key="4">
    <source>
        <dbReference type="Proteomes" id="UP000193218"/>
    </source>
</evidence>
<keyword evidence="4" id="KW-1185">Reference proteome</keyword>
<dbReference type="AlphaFoldDB" id="A0A1Y1U6B3"/>
<feature type="transmembrane region" description="Helical" evidence="2">
    <location>
        <begin position="231"/>
        <end position="251"/>
    </location>
</feature>
<proteinExistence type="predicted"/>
<gene>
    <name evidence="3" type="ORF">BD324DRAFT_215524</name>
</gene>
<feature type="region of interest" description="Disordered" evidence="1">
    <location>
        <begin position="155"/>
        <end position="187"/>
    </location>
</feature>
<evidence type="ECO:0000256" key="2">
    <source>
        <dbReference type="SAM" id="Phobius"/>
    </source>
</evidence>
<evidence type="ECO:0000256" key="1">
    <source>
        <dbReference type="SAM" id="MobiDB-lite"/>
    </source>
</evidence>
<dbReference type="GeneID" id="33554006"/>
<keyword evidence="2" id="KW-0812">Transmembrane</keyword>
<organism evidence="3 4">
    <name type="scientific">Kockovaella imperatae</name>
    <dbReference type="NCBI Taxonomy" id="4999"/>
    <lineage>
        <taxon>Eukaryota</taxon>
        <taxon>Fungi</taxon>
        <taxon>Dikarya</taxon>
        <taxon>Basidiomycota</taxon>
        <taxon>Agaricomycotina</taxon>
        <taxon>Tremellomycetes</taxon>
        <taxon>Tremellales</taxon>
        <taxon>Cuniculitremaceae</taxon>
        <taxon>Kockovaella</taxon>
    </lineage>
</organism>
<dbReference type="InParanoid" id="A0A1Y1U6B3"/>
<dbReference type="RefSeq" id="XP_021867892.1">
    <property type="nucleotide sequence ID" value="XM_022012198.1"/>
</dbReference>
<keyword evidence="2" id="KW-1133">Transmembrane helix</keyword>
<protein>
    <submittedName>
        <fullName evidence="3">Uncharacterized protein</fullName>
    </submittedName>
</protein>
<keyword evidence="2" id="KW-0472">Membrane</keyword>